<dbReference type="AlphaFoldDB" id="A0AAX6GGK7"/>
<dbReference type="Proteomes" id="UP001140949">
    <property type="component" value="Unassembled WGS sequence"/>
</dbReference>
<name>A0AAX6GGK7_IRIPA</name>
<reference evidence="2" key="2">
    <citation type="submission" date="2023-04" db="EMBL/GenBank/DDBJ databases">
        <authorList>
            <person name="Bruccoleri R.E."/>
            <person name="Oakeley E.J."/>
            <person name="Faust A.-M."/>
            <person name="Dessus-Babus S."/>
            <person name="Altorfer M."/>
            <person name="Burckhardt D."/>
            <person name="Oertli M."/>
            <person name="Naumann U."/>
            <person name="Petersen F."/>
            <person name="Wong J."/>
        </authorList>
    </citation>
    <scope>NUCLEOTIDE SEQUENCE</scope>
    <source>
        <strain evidence="2">GSM-AAB239-AS_SAM_17_03QT</strain>
        <tissue evidence="2">Leaf</tissue>
    </source>
</reference>
<protein>
    <submittedName>
        <fullName evidence="2">Uncharacterized protein</fullName>
    </submittedName>
</protein>
<evidence type="ECO:0000256" key="1">
    <source>
        <dbReference type="SAM" id="MobiDB-lite"/>
    </source>
</evidence>
<dbReference type="PANTHER" id="PTHR37237:SF1">
    <property type="entry name" value="OS02G0567000 PROTEIN"/>
    <property type="match status" value="1"/>
</dbReference>
<comment type="caution">
    <text evidence="2">The sequence shown here is derived from an EMBL/GenBank/DDBJ whole genome shotgun (WGS) entry which is preliminary data.</text>
</comment>
<dbReference type="PANTHER" id="PTHR37237">
    <property type="entry name" value="OS02G0567000 PROTEIN"/>
    <property type="match status" value="1"/>
</dbReference>
<dbReference type="EMBL" id="JANAVB010019799">
    <property type="protein sequence ID" value="KAJ6827906.1"/>
    <property type="molecule type" value="Genomic_DNA"/>
</dbReference>
<evidence type="ECO:0000313" key="3">
    <source>
        <dbReference type="Proteomes" id="UP001140949"/>
    </source>
</evidence>
<sequence>MRGVGGPLLCIGDLLSDVGEDTAAEGSNRYVDVDDDDKANSPSHSPTGPLLDPSDLHRLFQDDYNKLIESLEGTDHSWTALTLKLCDALKTADKLVTSANSNIESLLEKVGELDSILKRGDAAVAVAKTIQCLPADRKEP</sequence>
<organism evidence="2 3">
    <name type="scientific">Iris pallida</name>
    <name type="common">Sweet iris</name>
    <dbReference type="NCBI Taxonomy" id="29817"/>
    <lineage>
        <taxon>Eukaryota</taxon>
        <taxon>Viridiplantae</taxon>
        <taxon>Streptophyta</taxon>
        <taxon>Embryophyta</taxon>
        <taxon>Tracheophyta</taxon>
        <taxon>Spermatophyta</taxon>
        <taxon>Magnoliopsida</taxon>
        <taxon>Liliopsida</taxon>
        <taxon>Asparagales</taxon>
        <taxon>Iridaceae</taxon>
        <taxon>Iridoideae</taxon>
        <taxon>Irideae</taxon>
        <taxon>Iris</taxon>
    </lineage>
</organism>
<proteinExistence type="predicted"/>
<keyword evidence="3" id="KW-1185">Reference proteome</keyword>
<evidence type="ECO:0000313" key="2">
    <source>
        <dbReference type="EMBL" id="KAJ6827906.1"/>
    </source>
</evidence>
<gene>
    <name evidence="2" type="ORF">M6B38_366000</name>
</gene>
<reference evidence="2" key="1">
    <citation type="journal article" date="2023" name="GigaByte">
        <title>Genome assembly of the bearded iris, Iris pallida Lam.</title>
        <authorList>
            <person name="Bruccoleri R.E."/>
            <person name="Oakeley E.J."/>
            <person name="Faust A.M.E."/>
            <person name="Altorfer M."/>
            <person name="Dessus-Babus S."/>
            <person name="Burckhardt D."/>
            <person name="Oertli M."/>
            <person name="Naumann U."/>
            <person name="Petersen F."/>
            <person name="Wong J."/>
        </authorList>
    </citation>
    <scope>NUCLEOTIDE SEQUENCE</scope>
    <source>
        <strain evidence="2">GSM-AAB239-AS_SAM_17_03QT</strain>
    </source>
</reference>
<feature type="region of interest" description="Disordered" evidence="1">
    <location>
        <begin position="28"/>
        <end position="55"/>
    </location>
</feature>
<accession>A0AAX6GGK7</accession>